<keyword evidence="23" id="KW-1185">Reference proteome</keyword>
<evidence type="ECO:0000313" key="22">
    <source>
        <dbReference type="EMBL" id="RAO73621.1"/>
    </source>
</evidence>
<dbReference type="OrthoDB" id="443634at2759"/>
<dbReference type="Gene3D" id="2.130.10.10">
    <property type="entry name" value="YVTN repeat-like/Quinoprotein amine dehydrogenase"/>
    <property type="match status" value="1"/>
</dbReference>
<reference evidence="22 23" key="1">
    <citation type="journal article" date="2017" name="Biotechnol. Biofuels">
        <title>Differential beta-glucosidase expression as a function of carbon source availability in Talaromyces amestolkiae: a genomic and proteomic approach.</title>
        <authorList>
            <person name="de Eugenio L.I."/>
            <person name="Mendez-Liter J.A."/>
            <person name="Nieto-Dominguez M."/>
            <person name="Alonso L."/>
            <person name="Gil-Munoz J."/>
            <person name="Barriuso J."/>
            <person name="Prieto A."/>
            <person name="Martinez M.J."/>
        </authorList>
    </citation>
    <scope>NUCLEOTIDE SEQUENCE [LARGE SCALE GENOMIC DNA]</scope>
    <source>
        <strain evidence="22 23">CIB</strain>
    </source>
</reference>
<evidence type="ECO:0000256" key="9">
    <source>
        <dbReference type="ARBA" id="ARBA00022927"/>
    </source>
</evidence>
<evidence type="ECO:0000256" key="3">
    <source>
        <dbReference type="ARBA" id="ARBA00008251"/>
    </source>
</evidence>
<evidence type="ECO:0000256" key="14">
    <source>
        <dbReference type="ARBA" id="ARBA00023180"/>
    </source>
</evidence>
<evidence type="ECO:0000256" key="10">
    <source>
        <dbReference type="ARBA" id="ARBA00022989"/>
    </source>
</evidence>
<sequence length="1502" mass="168102">MIRQWHLTSPLLLLLLLAIGSLTGGAVAKKSDGPKIALKELDIAPADPFYFKNSDTVMFLSPVTGEVYQSFDGGLEWKVVGNEDVERVEGVTGDMTNAAVLILPHPHDNQKAYILGRHGIHWVTTDQGRTWREFEVPAAPSMFINEPLRFHGEDSSRVIFQGERCSPFACQETAFVTLDDFETVAPMRNTAKGCFWAVGKPAFAESTSDLADEIGDRVFCIVHGLKNPFPAAYRLVYSDSFFQDDDDGIEAKINEGRPVAGIIDAAARTKYIMVAAKSQGTDELAMFVTDDAIVWHRAEFGNHKIEEEAYTVLEGTNHSIQVDVMNTDRSENMGVFFSSNSNGTYFARHIEHTNRNAGGYVDFEDIVGIQGIVIVNVVDNWEEIESDFEAEKRVISQISFDDGRTFQPLKVKDKNLHLHSVTEFRNFGAVFSTPAPGIVLGVGNTGSHLKTYAKDGDLYVSDDAGVTWRLALEKPHKYEIGNKGAIMVAIKDDGKPTKKIQYSINHGKDWDTAELENEIKPYFLTTTPDSTSLKFLLVGFSDESEQWSIYAIDFEGLHERECKDSDFEEWPARLDENGEPDCLMGHKQFYRRRKSDADCFITETMFKTPAPDFKPCKCTAEDFECDYNFVRSEDRKECVPATILKAPEGTCKNDDDTFKGPSGWRLIPGNACLRDGGEELDKEIDRPCKDALKAPSGDAKAISSTLNYIEGDGFKRFYYLERAGSSRGEDETVVMLTHDGKLYVTHDHGKTWTHELKDVKVKEIAPHRYLNDRAFFLTSGNKQYYTINRAESFDSFTAPAELDNVEITVLDFHQKYKDWMIWTGFNDCSHGECPRSSYITKHRGDSWEILLRTVERCDFMAREDRADSDDLIFCDQHEGEDVNGKRTLVTSNDFFDTSNTPLTDINDYATAEEFIIVATPNPENENSMKFDVSVDGVTFADAEFPYNLDVPEQLGYTVLQSTTHSVFLHVTLNKNDDQAYGLLIKSNSNGTSYVLSLNDVNRNNAGYVDFEKLQGQEGVVIANIVSNTADVEKGSEKKLKSMITHNDGAKWTLIPPPAKDSEGKAYSCGSNKCSLHLHGYTERRDFRNTYGSGSAIGLAFGVGNVGETLGSKADASTFFSRDGAISWKEVKKGNYLWEFGDQGSVLVLVDAGQPTRDILFSTDEGDTWETYQFSDNEVSVLDLSTVPSDTSKNFLIWGTEVGSDEFVTVNLDFSGLRDRTCNLDEDTGEGEDYYLWEPKHPLQEGNCLFGHVEQYHRKNPKSHCWNDWSEAHVHSISHNCSCTMEDYECDYNYERQSDGSCTLVPGLAKPNAVEYCKENPDAIEYWEPTGFRRIPLTTCVGGQNLDRWESRPCPGHQEEYERKHGASGVAIFFAIIVPVAIAIAVGYWVYTHWDGKFGQIRLGEGGAQSFMTSRGDSPFITIPVAVIAATVAAIKVLPLLVVSLWRSVSGYVRLPGSRGPRPYATRAAFASRRGDYTNVVDDEDELLGDDEFEDEEGEEERS</sequence>
<evidence type="ECO:0000256" key="12">
    <source>
        <dbReference type="ARBA" id="ARBA00023136"/>
    </source>
</evidence>
<feature type="transmembrane region" description="Helical" evidence="19">
    <location>
        <begin position="1419"/>
        <end position="1445"/>
    </location>
</feature>
<keyword evidence="9" id="KW-0653">Protein transport</keyword>
<evidence type="ECO:0000256" key="4">
    <source>
        <dbReference type="ARBA" id="ARBA00015369"/>
    </source>
</evidence>
<evidence type="ECO:0000256" key="15">
    <source>
        <dbReference type="ARBA" id="ARBA00025569"/>
    </source>
</evidence>
<keyword evidence="6 19" id="KW-0812">Transmembrane</keyword>
<keyword evidence="8" id="KW-0677">Repeat</keyword>
<feature type="domain" description="VPS10" evidence="21">
    <location>
        <begin position="56"/>
        <end position="695"/>
    </location>
</feature>
<dbReference type="FunFam" id="3.30.60.270:FF:000005">
    <property type="entry name" value="Sortilin"/>
    <property type="match status" value="2"/>
</dbReference>
<dbReference type="InterPro" id="IPR050310">
    <property type="entry name" value="VPS10-sortilin"/>
</dbReference>
<keyword evidence="12 19" id="KW-0472">Membrane</keyword>
<protein>
    <recommendedName>
        <fullName evidence="4">Vacuolar protein sorting/targeting protein 10</fullName>
    </recommendedName>
    <alternativeName>
        <fullName evidence="17">Carboxypeptidase Y receptor</fullName>
    </alternativeName>
    <alternativeName>
        <fullName evidence="16 18">Sortilin VPS10</fullName>
    </alternativeName>
</protein>
<evidence type="ECO:0000313" key="23">
    <source>
        <dbReference type="Proteomes" id="UP000249363"/>
    </source>
</evidence>
<feature type="domain" description="VPS10" evidence="21">
    <location>
        <begin position="731"/>
        <end position="1358"/>
    </location>
</feature>
<feature type="signal peptide" evidence="20">
    <location>
        <begin position="1"/>
        <end position="28"/>
    </location>
</feature>
<dbReference type="SUPFAM" id="SSF110296">
    <property type="entry name" value="Oligoxyloglucan reducing end-specific cellobiohydrolase"/>
    <property type="match status" value="2"/>
</dbReference>
<keyword evidence="13" id="KW-0675">Receptor</keyword>
<dbReference type="RefSeq" id="XP_040738135.1">
    <property type="nucleotide sequence ID" value="XM_040882570.1"/>
</dbReference>
<dbReference type="SMART" id="SM00602">
    <property type="entry name" value="VPS10"/>
    <property type="match status" value="2"/>
</dbReference>
<dbReference type="Pfam" id="PF15901">
    <property type="entry name" value="Sortilin_C"/>
    <property type="match status" value="2"/>
</dbReference>
<dbReference type="GO" id="GO:0016020">
    <property type="term" value="C:membrane"/>
    <property type="evidence" value="ECO:0007669"/>
    <property type="project" value="InterPro"/>
</dbReference>
<dbReference type="GO" id="GO:0006895">
    <property type="term" value="P:Golgi to endosome transport"/>
    <property type="evidence" value="ECO:0007669"/>
    <property type="project" value="TreeGrafter"/>
</dbReference>
<keyword evidence="5" id="KW-0813">Transport</keyword>
<dbReference type="FunFam" id="2.10.70.80:FF:000001">
    <property type="entry name" value="Sortilin-related VPS10 domain-containing receptor 1"/>
    <property type="match status" value="1"/>
</dbReference>
<dbReference type="GO" id="GO:0005794">
    <property type="term" value="C:Golgi apparatus"/>
    <property type="evidence" value="ECO:0007669"/>
    <property type="project" value="UniProtKB-SubCell"/>
</dbReference>
<keyword evidence="14" id="KW-0325">Glycoprotein</keyword>
<comment type="caution">
    <text evidence="22">The sequence shown here is derived from an EMBL/GenBank/DDBJ whole genome shotgun (WGS) entry which is preliminary data.</text>
</comment>
<dbReference type="Gene3D" id="3.30.60.270">
    <property type="match status" value="2"/>
</dbReference>
<dbReference type="EMBL" id="MIKG01000025">
    <property type="protein sequence ID" value="RAO73621.1"/>
    <property type="molecule type" value="Genomic_DNA"/>
</dbReference>
<evidence type="ECO:0000256" key="8">
    <source>
        <dbReference type="ARBA" id="ARBA00022737"/>
    </source>
</evidence>
<evidence type="ECO:0000256" key="11">
    <source>
        <dbReference type="ARBA" id="ARBA00023034"/>
    </source>
</evidence>
<dbReference type="STRING" id="1196081.A0A364LD25"/>
<evidence type="ECO:0000256" key="6">
    <source>
        <dbReference type="ARBA" id="ARBA00022692"/>
    </source>
</evidence>
<dbReference type="Gene3D" id="2.10.70.80">
    <property type="match status" value="2"/>
</dbReference>
<dbReference type="InterPro" id="IPR031778">
    <property type="entry name" value="Sortilin_N"/>
</dbReference>
<evidence type="ECO:0000256" key="19">
    <source>
        <dbReference type="SAM" id="Phobius"/>
    </source>
</evidence>
<keyword evidence="10 19" id="KW-1133">Transmembrane helix</keyword>
<keyword evidence="7 20" id="KW-0732">Signal</keyword>
<evidence type="ECO:0000256" key="16">
    <source>
        <dbReference type="ARBA" id="ARBA00031250"/>
    </source>
</evidence>
<evidence type="ECO:0000256" key="2">
    <source>
        <dbReference type="ARBA" id="ARBA00004488"/>
    </source>
</evidence>
<dbReference type="Pfam" id="PF15902">
    <property type="entry name" value="Sortilin-Vps10"/>
    <property type="match status" value="2"/>
</dbReference>
<evidence type="ECO:0000259" key="21">
    <source>
        <dbReference type="SMART" id="SM00602"/>
    </source>
</evidence>
<dbReference type="GeneID" id="63798847"/>
<evidence type="ECO:0000256" key="13">
    <source>
        <dbReference type="ARBA" id="ARBA00023170"/>
    </source>
</evidence>
<dbReference type="InterPro" id="IPR031777">
    <property type="entry name" value="Sortilin_C"/>
</dbReference>
<feature type="transmembrane region" description="Helical" evidence="19">
    <location>
        <begin position="1369"/>
        <end position="1390"/>
    </location>
</feature>
<evidence type="ECO:0000256" key="18">
    <source>
        <dbReference type="ARBA" id="ARBA00031902"/>
    </source>
</evidence>
<dbReference type="GO" id="GO:0006623">
    <property type="term" value="P:protein targeting to vacuole"/>
    <property type="evidence" value="ECO:0007669"/>
    <property type="project" value="TreeGrafter"/>
</dbReference>
<comment type="similarity">
    <text evidence="3">Belongs to the VPS10-related sortilin family.</text>
</comment>
<comment type="subcellular location">
    <subcellularLocation>
        <location evidence="1">Golgi apparatus</location>
        <location evidence="1">trans-Golgi network membrane</location>
        <topology evidence="1">Multi-pass membrane protein</topology>
    </subcellularLocation>
    <subcellularLocation>
        <location evidence="2">Prevacuolar compartment membrane</location>
        <topology evidence="2">Multi-pass membrane protein</topology>
    </subcellularLocation>
</comment>
<feature type="chain" id="PRO_5016800531" description="Vacuolar protein sorting/targeting protein 10" evidence="20">
    <location>
        <begin position="29"/>
        <end position="1502"/>
    </location>
</feature>
<name>A0A364LD25_TALAM</name>
<dbReference type="InterPro" id="IPR006581">
    <property type="entry name" value="VPS10"/>
</dbReference>
<dbReference type="InterPro" id="IPR015943">
    <property type="entry name" value="WD40/YVTN_repeat-like_dom_sf"/>
</dbReference>
<gene>
    <name evidence="22" type="ORF">BHQ10_009633</name>
</gene>
<organism evidence="22 23">
    <name type="scientific">Talaromyces amestolkiae</name>
    <dbReference type="NCBI Taxonomy" id="1196081"/>
    <lineage>
        <taxon>Eukaryota</taxon>
        <taxon>Fungi</taxon>
        <taxon>Dikarya</taxon>
        <taxon>Ascomycota</taxon>
        <taxon>Pezizomycotina</taxon>
        <taxon>Eurotiomycetes</taxon>
        <taxon>Eurotiomycetidae</taxon>
        <taxon>Eurotiales</taxon>
        <taxon>Trichocomaceae</taxon>
        <taxon>Talaromyces</taxon>
        <taxon>Talaromyces sect. Talaromyces</taxon>
    </lineage>
</organism>
<dbReference type="GO" id="GO:0005829">
    <property type="term" value="C:cytosol"/>
    <property type="evidence" value="ECO:0007669"/>
    <property type="project" value="GOC"/>
</dbReference>
<comment type="function">
    <text evidence="15">Functions as a sorting receptor in the Golgi compartment required for the intracellular sorting and delivery of soluble vacuolar proteins, like carboxypeptidase Y (CPY) and proteinase A. Executes multiple rounds of sorting by cycling between the late Golgi and a prevacuolar endosome-like compartment.</text>
</comment>
<evidence type="ECO:0000256" key="5">
    <source>
        <dbReference type="ARBA" id="ARBA00022448"/>
    </source>
</evidence>
<evidence type="ECO:0000256" key="20">
    <source>
        <dbReference type="SAM" id="SignalP"/>
    </source>
</evidence>
<evidence type="ECO:0000256" key="7">
    <source>
        <dbReference type="ARBA" id="ARBA00022729"/>
    </source>
</evidence>
<proteinExistence type="inferred from homology"/>
<evidence type="ECO:0000256" key="17">
    <source>
        <dbReference type="ARBA" id="ARBA00031354"/>
    </source>
</evidence>
<dbReference type="PANTHER" id="PTHR12106:SF27">
    <property type="entry name" value="SORTILIN-RELATED RECEPTOR"/>
    <property type="match status" value="1"/>
</dbReference>
<dbReference type="Proteomes" id="UP000249363">
    <property type="component" value="Unassembled WGS sequence"/>
</dbReference>
<dbReference type="PANTHER" id="PTHR12106">
    <property type="entry name" value="SORTILIN RELATED"/>
    <property type="match status" value="1"/>
</dbReference>
<accession>A0A364LD25</accession>
<keyword evidence="11" id="KW-0333">Golgi apparatus</keyword>
<dbReference type="GO" id="GO:0006896">
    <property type="term" value="P:Golgi to vacuole transport"/>
    <property type="evidence" value="ECO:0007669"/>
    <property type="project" value="TreeGrafter"/>
</dbReference>
<evidence type="ECO:0000256" key="1">
    <source>
        <dbReference type="ARBA" id="ARBA00004166"/>
    </source>
</evidence>